<proteinExistence type="predicted"/>
<sequence>MKHIRSAVFPISRTIKGRARSSQEWAFSSRQQCALAVLSLALLQGGCGTTSTGGALDTALQTVGLQRPQLQVPDNLSIPPSAQNPKSSKVALRLHAAQVMNIDAAGNSLPVVTRIYKLRDKSAFMQVPDSAFQDIKSARTSELTSDVVEVKEVALTPGQRYEVTEAVPAEAGYIGVVALFRAPAAGRWRFVFDTRAAAATGLTLGVHGCALSVATGQALDVALELTRLAGVQCPAS</sequence>
<dbReference type="Gene3D" id="2.60.40.4150">
    <property type="entry name" value="Type VI secretion system, lipoprotein SciN"/>
    <property type="match status" value="1"/>
</dbReference>
<keyword evidence="2" id="KW-1185">Reference proteome</keyword>
<reference evidence="1 2" key="1">
    <citation type="journal article" date="2019" name="Int. J. Syst. Evol. Microbiol.">
        <title>The Global Catalogue of Microorganisms (GCM) 10K type strain sequencing project: providing services to taxonomists for standard genome sequencing and annotation.</title>
        <authorList>
            <consortium name="The Broad Institute Genomics Platform"/>
            <consortium name="The Broad Institute Genome Sequencing Center for Infectious Disease"/>
            <person name="Wu L."/>
            <person name="Ma J."/>
        </authorList>
    </citation>
    <scope>NUCLEOTIDE SEQUENCE [LARGE SCALE GENOMIC DNA]</scope>
    <source>
        <strain evidence="1 2">JCM 15503</strain>
    </source>
</reference>
<dbReference type="RefSeq" id="WP_141289878.1">
    <property type="nucleotide sequence ID" value="NZ_BAAAEW010000047.1"/>
</dbReference>
<dbReference type="Proteomes" id="UP001500279">
    <property type="component" value="Unassembled WGS sequence"/>
</dbReference>
<evidence type="ECO:0000313" key="1">
    <source>
        <dbReference type="EMBL" id="GAA0767490.1"/>
    </source>
</evidence>
<comment type="caution">
    <text evidence="1">The sequence shown here is derived from an EMBL/GenBank/DDBJ whole genome shotgun (WGS) entry which is preliminary data.</text>
</comment>
<name>A0ABN1KI17_9BURK</name>
<protein>
    <submittedName>
        <fullName evidence="1">Type VI secretion system lipoprotein TssJ</fullName>
    </submittedName>
</protein>
<dbReference type="InterPro" id="IPR038706">
    <property type="entry name" value="Type_VI_SciN-like_sf"/>
</dbReference>
<dbReference type="InterPro" id="IPR017734">
    <property type="entry name" value="T6SS_SciN"/>
</dbReference>
<dbReference type="PANTHER" id="PTHR37625">
    <property type="entry name" value="OUTER MEMBRANE LIPOPROTEIN-RELATED"/>
    <property type="match status" value="1"/>
</dbReference>
<accession>A0ABN1KI17</accession>
<dbReference type="Pfam" id="PF12790">
    <property type="entry name" value="T6SS-SciN"/>
    <property type="match status" value="1"/>
</dbReference>
<gene>
    <name evidence="1" type="primary">tssJ_2</name>
    <name evidence="1" type="ORF">GCM10009107_56450</name>
</gene>
<dbReference type="PANTHER" id="PTHR37625:SF4">
    <property type="entry name" value="OUTER MEMBRANE LIPOPROTEIN"/>
    <property type="match status" value="1"/>
</dbReference>
<keyword evidence="1" id="KW-0449">Lipoprotein</keyword>
<organism evidence="1 2">
    <name type="scientific">Ideonella azotifigens</name>
    <dbReference type="NCBI Taxonomy" id="513160"/>
    <lineage>
        <taxon>Bacteria</taxon>
        <taxon>Pseudomonadati</taxon>
        <taxon>Pseudomonadota</taxon>
        <taxon>Betaproteobacteria</taxon>
        <taxon>Burkholderiales</taxon>
        <taxon>Sphaerotilaceae</taxon>
        <taxon>Ideonella</taxon>
    </lineage>
</organism>
<evidence type="ECO:0000313" key="2">
    <source>
        <dbReference type="Proteomes" id="UP001500279"/>
    </source>
</evidence>
<dbReference type="NCBIfam" id="TIGR03352">
    <property type="entry name" value="VI_chp_3"/>
    <property type="match status" value="1"/>
</dbReference>
<dbReference type="EMBL" id="BAAAEW010000047">
    <property type="protein sequence ID" value="GAA0767490.1"/>
    <property type="molecule type" value="Genomic_DNA"/>
</dbReference>